<feature type="transmembrane region" description="Helical" evidence="1">
    <location>
        <begin position="243"/>
        <end position="261"/>
    </location>
</feature>
<organism evidence="2 3">
    <name type="scientific">Limosilactobacillus reuteri</name>
    <name type="common">Lactobacillus reuteri</name>
    <dbReference type="NCBI Taxonomy" id="1598"/>
    <lineage>
        <taxon>Bacteria</taxon>
        <taxon>Bacillati</taxon>
        <taxon>Bacillota</taxon>
        <taxon>Bacilli</taxon>
        <taxon>Lactobacillales</taxon>
        <taxon>Lactobacillaceae</taxon>
        <taxon>Limosilactobacillus</taxon>
    </lineage>
</organism>
<dbReference type="RefSeq" id="WP_066035984.1">
    <property type="nucleotide sequence ID" value="NZ_CP136906.1"/>
</dbReference>
<feature type="transmembrane region" description="Helical" evidence="1">
    <location>
        <begin position="200"/>
        <end position="231"/>
    </location>
</feature>
<feature type="transmembrane region" description="Helical" evidence="1">
    <location>
        <begin position="132"/>
        <end position="151"/>
    </location>
</feature>
<feature type="transmembrane region" description="Helical" evidence="1">
    <location>
        <begin position="171"/>
        <end position="188"/>
    </location>
</feature>
<sequence>MFQISGKKINTNIYFFLLIILPLMDSLNGLINGGGNENGLSLGIIYRIVIVIVSFSYWLLYGVDRKYLLYFLFVLFYLTISALRSSLFLFSYLVLMFKMILPIIIIITLKILYENNIFNKKSITDILNIWQFLFPLTLLIAYVLGIGFATYSSNATNLSVDSSVGFKGLYYAQNDISYVMDILYYYSLKKLLKRKNIVNIIGYFLSLSSVLLLGLKSGYILVIIITIFMFIQQLKKKRELISSFFFLLFVIVGFIFSFSIFSNDISKVVDRWQYFYQNRTSFFSFLTSMRSDRIVPINNWVNSVYGLIGILFGTGYNYAHISGSIVPEIVEMDLIDIYFQIGIIGIILIYGFYFRIYFQNSKTSFYSNAFVLTILISTFNGHVFETALSGVFFAIICSGIFIKED</sequence>
<feature type="transmembrane region" description="Helical" evidence="1">
    <location>
        <begin position="89"/>
        <end position="112"/>
    </location>
</feature>
<feature type="transmembrane region" description="Helical" evidence="1">
    <location>
        <begin position="370"/>
        <end position="402"/>
    </location>
</feature>
<name>A0A1C2G5V1_LIMRT</name>
<accession>A0A1C2G5V1</accession>
<reference evidence="2 3" key="1">
    <citation type="submission" date="2016-08" db="EMBL/GenBank/DDBJ databases">
        <title>Probiotic bacterium isolated from chicken gut.</title>
        <authorList>
            <person name="Levy J.L."/>
            <person name="Hassan H.M."/>
            <person name="Mendoza M.A."/>
        </authorList>
    </citation>
    <scope>NUCLEOTIDE SEQUENCE [LARGE SCALE GENOMIC DNA]</scope>
    <source>
        <strain evidence="2 3">P43</strain>
    </source>
</reference>
<keyword evidence="1" id="KW-0812">Transmembrane</keyword>
<keyword evidence="1" id="KW-1133">Transmembrane helix</keyword>
<dbReference type="EMBL" id="MCNS01000018">
    <property type="protein sequence ID" value="OCX46837.1"/>
    <property type="molecule type" value="Genomic_DNA"/>
</dbReference>
<protein>
    <submittedName>
        <fullName evidence="2">Uncharacterized protein</fullName>
    </submittedName>
</protein>
<feature type="transmembrane region" description="Helical" evidence="1">
    <location>
        <begin position="67"/>
        <end position="83"/>
    </location>
</feature>
<proteinExistence type="predicted"/>
<feature type="transmembrane region" description="Helical" evidence="1">
    <location>
        <begin position="43"/>
        <end position="60"/>
    </location>
</feature>
<keyword evidence="1" id="KW-0472">Membrane</keyword>
<feature type="transmembrane region" description="Helical" evidence="1">
    <location>
        <begin position="12"/>
        <end position="31"/>
    </location>
</feature>
<comment type="caution">
    <text evidence="2">The sequence shown here is derived from an EMBL/GenBank/DDBJ whole genome shotgun (WGS) entry which is preliminary data.</text>
</comment>
<evidence type="ECO:0000313" key="2">
    <source>
        <dbReference type="EMBL" id="OCX46837.1"/>
    </source>
</evidence>
<feature type="transmembrane region" description="Helical" evidence="1">
    <location>
        <begin position="299"/>
        <end position="317"/>
    </location>
</feature>
<dbReference type="AlphaFoldDB" id="A0A1C2G5V1"/>
<evidence type="ECO:0000313" key="3">
    <source>
        <dbReference type="Proteomes" id="UP000095141"/>
    </source>
</evidence>
<dbReference type="Proteomes" id="UP000095141">
    <property type="component" value="Unassembled WGS sequence"/>
</dbReference>
<evidence type="ECO:0000256" key="1">
    <source>
        <dbReference type="SAM" id="Phobius"/>
    </source>
</evidence>
<gene>
    <name evidence="2" type="ORF">BFD03_08970</name>
</gene>
<feature type="transmembrane region" description="Helical" evidence="1">
    <location>
        <begin position="337"/>
        <end position="358"/>
    </location>
</feature>